<keyword evidence="2" id="KW-1185">Reference proteome</keyword>
<reference evidence="2" key="1">
    <citation type="submission" date="2023-01" db="EMBL/GenBank/DDBJ databases">
        <title>Key to firefly adult light organ development and bioluminescence: homeobox transcription factors regulate luciferase expression and transportation to peroxisome.</title>
        <authorList>
            <person name="Fu X."/>
        </authorList>
    </citation>
    <scope>NUCLEOTIDE SEQUENCE [LARGE SCALE GENOMIC DNA]</scope>
</reference>
<evidence type="ECO:0000313" key="1">
    <source>
        <dbReference type="EMBL" id="KAK4884827.1"/>
    </source>
</evidence>
<sequence>MLSYTINNLQTQRDVSARNEGRNINYETTEDEDLGRGEDYFKKYYFYVSSIDDRLRKIEKNPVIVPNKEKDSLIKSFLPITSIVEMKNFEQLKEDKINLQHFHQYVSRIGGRNGKETLQRIYKTVFSNKFAVLCSWLGHRGNFAIKNLQTTIVIKDIILGEYADFKEKDIESSVSEWFRLAKLRLKRENEK</sequence>
<dbReference type="Proteomes" id="UP001353858">
    <property type="component" value="Unassembled WGS sequence"/>
</dbReference>
<protein>
    <recommendedName>
        <fullName evidence="3">DUF4806 domain-containing protein</fullName>
    </recommendedName>
</protein>
<accession>A0AAN7Q7N1</accession>
<proteinExistence type="predicted"/>
<organism evidence="1 2">
    <name type="scientific">Aquatica leii</name>
    <dbReference type="NCBI Taxonomy" id="1421715"/>
    <lineage>
        <taxon>Eukaryota</taxon>
        <taxon>Metazoa</taxon>
        <taxon>Ecdysozoa</taxon>
        <taxon>Arthropoda</taxon>
        <taxon>Hexapoda</taxon>
        <taxon>Insecta</taxon>
        <taxon>Pterygota</taxon>
        <taxon>Neoptera</taxon>
        <taxon>Endopterygota</taxon>
        <taxon>Coleoptera</taxon>
        <taxon>Polyphaga</taxon>
        <taxon>Elateriformia</taxon>
        <taxon>Elateroidea</taxon>
        <taxon>Lampyridae</taxon>
        <taxon>Luciolinae</taxon>
        <taxon>Aquatica</taxon>
    </lineage>
</organism>
<dbReference type="PANTHER" id="PTHR34153">
    <property type="entry name" value="SI:CH211-262H13.3-RELATED-RELATED"/>
    <property type="match status" value="1"/>
</dbReference>
<comment type="caution">
    <text evidence="1">The sequence shown here is derived from an EMBL/GenBank/DDBJ whole genome shotgun (WGS) entry which is preliminary data.</text>
</comment>
<name>A0AAN7Q7N1_9COLE</name>
<dbReference type="AlphaFoldDB" id="A0AAN7Q7N1"/>
<evidence type="ECO:0000313" key="2">
    <source>
        <dbReference type="Proteomes" id="UP001353858"/>
    </source>
</evidence>
<evidence type="ECO:0008006" key="3">
    <source>
        <dbReference type="Google" id="ProtNLM"/>
    </source>
</evidence>
<dbReference type="EMBL" id="JARPUR010000001">
    <property type="protein sequence ID" value="KAK4884827.1"/>
    <property type="molecule type" value="Genomic_DNA"/>
</dbReference>
<gene>
    <name evidence="1" type="ORF">RN001_001098</name>
</gene>
<dbReference type="PANTHER" id="PTHR34153:SF2">
    <property type="entry name" value="SI:CH211-262H13.3-RELATED"/>
    <property type="match status" value="1"/>
</dbReference>